<proteinExistence type="predicted"/>
<sequence>MVNQCPLLPLLRLHHLFLVCHQPVTRSGIVTVIDLAEPDGCCARDAVPAADSVHHRHHADPSDSSCFGAVCSGGVCGCFDFLCVPDGSETFRPQPRLVCNSLYQNFTLLVICRTVPRFASWKEPTFP</sequence>
<accession>A0A2M4B323</accession>
<dbReference type="EMBL" id="GGFK01014138">
    <property type="protein sequence ID" value="MBW47459.1"/>
    <property type="molecule type" value="Transcribed_RNA"/>
</dbReference>
<dbReference type="AlphaFoldDB" id="A0A2M4B323"/>
<reference evidence="1" key="1">
    <citation type="submission" date="2018-01" db="EMBL/GenBank/DDBJ databases">
        <title>An insight into the sialome of Amazonian anophelines.</title>
        <authorList>
            <person name="Ribeiro J.M."/>
            <person name="Scarpassa V."/>
            <person name="Calvo E."/>
        </authorList>
    </citation>
    <scope>NUCLEOTIDE SEQUENCE</scope>
    <source>
        <tissue evidence="1">Salivary glands</tissue>
    </source>
</reference>
<protein>
    <submittedName>
        <fullName evidence="1">Putative secreted protein</fullName>
    </submittedName>
</protein>
<name>A0A2M4B323_9DIPT</name>
<organism evidence="1">
    <name type="scientific">Anopheles triannulatus</name>
    <dbReference type="NCBI Taxonomy" id="58253"/>
    <lineage>
        <taxon>Eukaryota</taxon>
        <taxon>Metazoa</taxon>
        <taxon>Ecdysozoa</taxon>
        <taxon>Arthropoda</taxon>
        <taxon>Hexapoda</taxon>
        <taxon>Insecta</taxon>
        <taxon>Pterygota</taxon>
        <taxon>Neoptera</taxon>
        <taxon>Endopterygota</taxon>
        <taxon>Diptera</taxon>
        <taxon>Nematocera</taxon>
        <taxon>Culicoidea</taxon>
        <taxon>Culicidae</taxon>
        <taxon>Anophelinae</taxon>
        <taxon>Anopheles</taxon>
    </lineage>
</organism>
<evidence type="ECO:0000313" key="1">
    <source>
        <dbReference type="EMBL" id="MBW47459.1"/>
    </source>
</evidence>